<name>A0A1H9P1B8_9HYPH</name>
<keyword evidence="3" id="KW-1185">Reference proteome</keyword>
<reference evidence="2 3" key="1">
    <citation type="submission" date="2016-10" db="EMBL/GenBank/DDBJ databases">
        <authorList>
            <person name="de Groot N.N."/>
        </authorList>
    </citation>
    <scope>NUCLEOTIDE SEQUENCE [LARGE SCALE GENOMIC DNA]</scope>
    <source>
        <strain evidence="2 3">A52C2</strain>
    </source>
</reference>
<evidence type="ECO:0000313" key="3">
    <source>
        <dbReference type="Proteomes" id="UP000199647"/>
    </source>
</evidence>
<evidence type="ECO:0000313" key="2">
    <source>
        <dbReference type="EMBL" id="SER42084.1"/>
    </source>
</evidence>
<protein>
    <submittedName>
        <fullName evidence="2">Lipid A 3-O-deacylase (PagL)</fullName>
    </submittedName>
</protein>
<dbReference type="Gene3D" id="2.40.160.20">
    <property type="match status" value="1"/>
</dbReference>
<accession>A0A1H9P1B8</accession>
<organism evidence="2 3">
    <name type="scientific">Faunimonas pinastri</name>
    <dbReference type="NCBI Taxonomy" id="1855383"/>
    <lineage>
        <taxon>Bacteria</taxon>
        <taxon>Pseudomonadati</taxon>
        <taxon>Pseudomonadota</taxon>
        <taxon>Alphaproteobacteria</taxon>
        <taxon>Hyphomicrobiales</taxon>
        <taxon>Afifellaceae</taxon>
        <taxon>Faunimonas</taxon>
    </lineage>
</organism>
<keyword evidence="1" id="KW-0732">Signal</keyword>
<dbReference type="InterPro" id="IPR018550">
    <property type="entry name" value="Lipid-A_deacylase-rel"/>
</dbReference>
<feature type="signal peptide" evidence="1">
    <location>
        <begin position="1"/>
        <end position="26"/>
    </location>
</feature>
<dbReference type="Proteomes" id="UP000199647">
    <property type="component" value="Unassembled WGS sequence"/>
</dbReference>
<dbReference type="STRING" id="1855383.SAMN05216548_11827"/>
<sequence>MIRSFPVLLLACASALAASAAAPAGAADLPPDAQRFNADSAAPLANIVSEFRLGASANVFYTRDREDDVFVNPEVLFASPFPEHTNLFWDELLRPRPHVGGTIATDGGTNEAYAGLTWDFSLTHGLFFETSFGGTWHDGKLSQPWYDHGNELGCRVLFRETAGIGYRVGRHWDVLASIDHASDASLCDKNSGLTHAGLAVGYRF</sequence>
<gene>
    <name evidence="2" type="ORF">SAMN05216548_11827</name>
</gene>
<feature type="chain" id="PRO_5011680647" evidence="1">
    <location>
        <begin position="27"/>
        <end position="204"/>
    </location>
</feature>
<dbReference type="EMBL" id="FOFG01000018">
    <property type="protein sequence ID" value="SER42084.1"/>
    <property type="molecule type" value="Genomic_DNA"/>
</dbReference>
<dbReference type="Pfam" id="PF09411">
    <property type="entry name" value="PagL"/>
    <property type="match status" value="1"/>
</dbReference>
<evidence type="ECO:0000256" key="1">
    <source>
        <dbReference type="SAM" id="SignalP"/>
    </source>
</evidence>
<dbReference type="AlphaFoldDB" id="A0A1H9P1B8"/>
<proteinExistence type="predicted"/>
<dbReference type="RefSeq" id="WP_177176929.1">
    <property type="nucleotide sequence ID" value="NZ_FOFG01000018.1"/>
</dbReference>